<accession>A0ABN2WDD2</accession>
<evidence type="ECO:0000256" key="5">
    <source>
        <dbReference type="SAM" id="MobiDB-lite"/>
    </source>
</evidence>
<dbReference type="InterPro" id="IPR036291">
    <property type="entry name" value="NAD(P)-bd_dom_sf"/>
</dbReference>
<keyword evidence="2 4" id="KW-0560">Oxidoreductase</keyword>
<evidence type="ECO:0000256" key="4">
    <source>
        <dbReference type="RuleBase" id="RU003719"/>
    </source>
</evidence>
<comment type="similarity">
    <text evidence="1 4">Belongs to the D-isomer specific 2-hydroxyacid dehydrogenase family.</text>
</comment>
<name>A0ABN2WDD2_9ACTN</name>
<dbReference type="CDD" id="cd12185">
    <property type="entry name" value="HGDH_LDH_like"/>
    <property type="match status" value="1"/>
</dbReference>
<dbReference type="SUPFAM" id="SSF51735">
    <property type="entry name" value="NAD(P)-binding Rossmann-fold domains"/>
    <property type="match status" value="1"/>
</dbReference>
<keyword evidence="9" id="KW-1185">Reference proteome</keyword>
<evidence type="ECO:0000313" key="9">
    <source>
        <dbReference type="Proteomes" id="UP001500016"/>
    </source>
</evidence>
<evidence type="ECO:0000256" key="3">
    <source>
        <dbReference type="ARBA" id="ARBA00023027"/>
    </source>
</evidence>
<dbReference type="PROSITE" id="PS00670">
    <property type="entry name" value="D_2_HYDROXYACID_DH_2"/>
    <property type="match status" value="1"/>
</dbReference>
<dbReference type="InterPro" id="IPR058205">
    <property type="entry name" value="D-LDH-like"/>
</dbReference>
<dbReference type="PANTHER" id="PTHR43026:SF1">
    <property type="entry name" value="2-HYDROXYACID DEHYDROGENASE HOMOLOG 1-RELATED"/>
    <property type="match status" value="1"/>
</dbReference>
<organism evidence="8 9">
    <name type="scientific">Streptomyces albiaxialis</name>
    <dbReference type="NCBI Taxonomy" id="329523"/>
    <lineage>
        <taxon>Bacteria</taxon>
        <taxon>Bacillati</taxon>
        <taxon>Actinomycetota</taxon>
        <taxon>Actinomycetes</taxon>
        <taxon>Kitasatosporales</taxon>
        <taxon>Streptomycetaceae</taxon>
        <taxon>Streptomyces</taxon>
    </lineage>
</organism>
<dbReference type="PANTHER" id="PTHR43026">
    <property type="entry name" value="2-HYDROXYACID DEHYDROGENASE HOMOLOG 1-RELATED"/>
    <property type="match status" value="1"/>
</dbReference>
<keyword evidence="3" id="KW-0520">NAD</keyword>
<evidence type="ECO:0000256" key="1">
    <source>
        <dbReference type="ARBA" id="ARBA00005854"/>
    </source>
</evidence>
<feature type="domain" description="D-isomer specific 2-hydroxyacid dehydrogenase NAD-binding" evidence="7">
    <location>
        <begin position="115"/>
        <end position="315"/>
    </location>
</feature>
<dbReference type="Gene3D" id="3.40.50.720">
    <property type="entry name" value="NAD(P)-binding Rossmann-like Domain"/>
    <property type="match status" value="2"/>
</dbReference>
<reference evidence="8 9" key="1">
    <citation type="journal article" date="2019" name="Int. J. Syst. Evol. Microbiol.">
        <title>The Global Catalogue of Microorganisms (GCM) 10K type strain sequencing project: providing services to taxonomists for standard genome sequencing and annotation.</title>
        <authorList>
            <consortium name="The Broad Institute Genomics Platform"/>
            <consortium name="The Broad Institute Genome Sequencing Center for Infectious Disease"/>
            <person name="Wu L."/>
            <person name="Ma J."/>
        </authorList>
    </citation>
    <scope>NUCLEOTIDE SEQUENCE [LARGE SCALE GENOMIC DNA]</scope>
    <source>
        <strain evidence="8 9">JCM 15478</strain>
    </source>
</reference>
<gene>
    <name evidence="8" type="primary">vanH-Sc</name>
    <name evidence="8" type="ORF">GCM10009801_53960</name>
</gene>
<comment type="caution">
    <text evidence="8">The sequence shown here is derived from an EMBL/GenBank/DDBJ whole genome shotgun (WGS) entry which is preliminary data.</text>
</comment>
<evidence type="ECO:0000259" key="6">
    <source>
        <dbReference type="Pfam" id="PF00389"/>
    </source>
</evidence>
<dbReference type="Pfam" id="PF00389">
    <property type="entry name" value="2-Hacid_dh"/>
    <property type="match status" value="1"/>
</dbReference>
<dbReference type="RefSeq" id="WP_344531885.1">
    <property type="nucleotide sequence ID" value="NZ_BAAAPE010000013.1"/>
</dbReference>
<sequence>MTYSEPVGITAFGCGRDEAARFRELAPRFGVTSTITESAVSEDNVRLASGNRCISVGHKTPITPATLRALRRAGVSYISTRSIGYDHIDVDYAGRVGISVENVCYSPDGVADYTVMMLLMAVRHAKSTVRRADVHDYRLHHVRGKELRDLTVGVVGTGRIGTAVMERLRAFGCRILAYGNRAVESGRPGPPGAPGGPGASDDPGDEVSLDELLTSSDVVTLHAPLNAGTYHLLGRARIQRMKPGAFVVNTGRGALIDTVALVAALEDGRLGGVALDVVEGEEGVFYADRRNAPIDSKPLLRLQEMPNAFISPHTAYYTDRALSDTVENSITNCLEFESRNQHV</sequence>
<dbReference type="SUPFAM" id="SSF52283">
    <property type="entry name" value="Formate/glycerate dehydrogenase catalytic domain-like"/>
    <property type="match status" value="1"/>
</dbReference>
<dbReference type="EMBL" id="BAAAPE010000013">
    <property type="protein sequence ID" value="GAA2089573.1"/>
    <property type="molecule type" value="Genomic_DNA"/>
</dbReference>
<evidence type="ECO:0000313" key="8">
    <source>
        <dbReference type="EMBL" id="GAA2089573.1"/>
    </source>
</evidence>
<dbReference type="InterPro" id="IPR006139">
    <property type="entry name" value="D-isomer_2_OHA_DH_cat_dom"/>
</dbReference>
<dbReference type="Pfam" id="PF02826">
    <property type="entry name" value="2-Hacid_dh_C"/>
    <property type="match status" value="1"/>
</dbReference>
<feature type="region of interest" description="Disordered" evidence="5">
    <location>
        <begin position="184"/>
        <end position="205"/>
    </location>
</feature>
<dbReference type="PROSITE" id="PS00671">
    <property type="entry name" value="D_2_HYDROXYACID_DH_3"/>
    <property type="match status" value="1"/>
</dbReference>
<evidence type="ECO:0000259" key="7">
    <source>
        <dbReference type="Pfam" id="PF02826"/>
    </source>
</evidence>
<dbReference type="InterPro" id="IPR006140">
    <property type="entry name" value="D-isomer_DH_NAD-bd"/>
</dbReference>
<dbReference type="InterPro" id="IPR029753">
    <property type="entry name" value="D-isomer_DH_CS"/>
</dbReference>
<proteinExistence type="inferred from homology"/>
<feature type="domain" description="D-isomer specific 2-hydroxyacid dehydrogenase catalytic" evidence="6">
    <location>
        <begin position="33"/>
        <end position="338"/>
    </location>
</feature>
<protein>
    <submittedName>
        <fullName evidence="8">D-lactate dehydrogenase VanH-Sc</fullName>
    </submittedName>
</protein>
<dbReference type="Proteomes" id="UP001500016">
    <property type="component" value="Unassembled WGS sequence"/>
</dbReference>
<evidence type="ECO:0000256" key="2">
    <source>
        <dbReference type="ARBA" id="ARBA00023002"/>
    </source>
</evidence>